<protein>
    <submittedName>
        <fullName evidence="2">Uncharacterized protein</fullName>
    </submittedName>
</protein>
<name>A0A7S9DYZ3_9ALTE</name>
<organism evidence="2 3">
    <name type="scientific">Salinimonas marina</name>
    <dbReference type="NCBI Taxonomy" id="2785918"/>
    <lineage>
        <taxon>Bacteria</taxon>
        <taxon>Pseudomonadati</taxon>
        <taxon>Pseudomonadota</taxon>
        <taxon>Gammaproteobacteria</taxon>
        <taxon>Alteromonadales</taxon>
        <taxon>Alteromonadaceae</taxon>
        <taxon>Alteromonas/Salinimonas group</taxon>
        <taxon>Salinimonas</taxon>
    </lineage>
</organism>
<sequence>MGKEFLNVRTAGGFIIIVPLVILLLMVSAGAMLIVDSVTQHSRFGSQITTQQRLITDTEQQLDMAIAASPYALRQPQPPTTIGGHTTLLAGFSASLNDAQISSFELLTSDNMNKNIELRQQLIRFPLLQAIPEAALMFNQPLPGSVSFTVHFSKPVAAGAPLTVWAGEDLTPGPHRHRCISSLFTETVCHPVLLTLKPEPGILGNSAQYPAQLLSALFGTSITRLSQLSDFAQYRSNCESLDTASRGLSS</sequence>
<dbReference type="Proteomes" id="UP000595095">
    <property type="component" value="Chromosome"/>
</dbReference>
<evidence type="ECO:0000313" key="3">
    <source>
        <dbReference type="Proteomes" id="UP000595095"/>
    </source>
</evidence>
<keyword evidence="1" id="KW-0472">Membrane</keyword>
<gene>
    <name evidence="2" type="ORF">IT774_04850</name>
</gene>
<dbReference type="KEGG" id="smaa:IT774_04850"/>
<dbReference type="EMBL" id="CP064795">
    <property type="protein sequence ID" value="QPG06503.1"/>
    <property type="molecule type" value="Genomic_DNA"/>
</dbReference>
<accession>A0A7S9DYZ3</accession>
<keyword evidence="3" id="KW-1185">Reference proteome</keyword>
<evidence type="ECO:0000313" key="2">
    <source>
        <dbReference type="EMBL" id="QPG06503.1"/>
    </source>
</evidence>
<dbReference type="RefSeq" id="WP_195811579.1">
    <property type="nucleotide sequence ID" value="NZ_CP064795.1"/>
</dbReference>
<feature type="transmembrane region" description="Helical" evidence="1">
    <location>
        <begin position="12"/>
        <end position="35"/>
    </location>
</feature>
<dbReference type="AlphaFoldDB" id="A0A7S9DYZ3"/>
<proteinExistence type="predicted"/>
<reference evidence="2 3" key="1">
    <citation type="submission" date="2020-11" db="EMBL/GenBank/DDBJ databases">
        <title>Complete genome sequence for Salinimonas sp. strain G2-b.</title>
        <authorList>
            <person name="Park S.-J."/>
        </authorList>
    </citation>
    <scope>NUCLEOTIDE SEQUENCE [LARGE SCALE GENOMIC DNA]</scope>
    <source>
        <strain evidence="2 3">G2-b</strain>
    </source>
</reference>
<keyword evidence="1" id="KW-1133">Transmembrane helix</keyword>
<evidence type="ECO:0000256" key="1">
    <source>
        <dbReference type="SAM" id="Phobius"/>
    </source>
</evidence>
<keyword evidence="1" id="KW-0812">Transmembrane</keyword>